<keyword evidence="3 10" id="KW-0716">Sensory transduction</keyword>
<keyword evidence="8 10" id="KW-0675">Receptor</keyword>
<dbReference type="GO" id="GO:0004984">
    <property type="term" value="F:olfactory receptor activity"/>
    <property type="evidence" value="ECO:0007669"/>
    <property type="project" value="InterPro"/>
</dbReference>
<evidence type="ECO:0000256" key="10">
    <source>
        <dbReference type="RuleBase" id="RU351113"/>
    </source>
</evidence>
<keyword evidence="4 10" id="KW-0812">Transmembrane</keyword>
<reference evidence="11" key="1">
    <citation type="journal article" date="2023" name="IScience">
        <title>Live-bearing cockroach genome reveals convergent evolutionary mechanisms linked to viviparity in insects and beyond.</title>
        <authorList>
            <person name="Fouks B."/>
            <person name="Harrison M.C."/>
            <person name="Mikhailova A.A."/>
            <person name="Marchal E."/>
            <person name="English S."/>
            <person name="Carruthers M."/>
            <person name="Jennings E.C."/>
            <person name="Chiamaka E.L."/>
            <person name="Frigard R.A."/>
            <person name="Pippel M."/>
            <person name="Attardo G.M."/>
            <person name="Benoit J.B."/>
            <person name="Bornberg-Bauer E."/>
            <person name="Tobe S.S."/>
        </authorList>
    </citation>
    <scope>NUCLEOTIDE SEQUENCE</scope>
    <source>
        <strain evidence="11">Stay&amp;Tobe</strain>
    </source>
</reference>
<name>A0AAD8A1F6_DIPPU</name>
<keyword evidence="5 10" id="KW-0552">Olfaction</keyword>
<dbReference type="EMBL" id="JASPKZ010004202">
    <property type="protein sequence ID" value="KAJ9590616.1"/>
    <property type="molecule type" value="Genomic_DNA"/>
</dbReference>
<evidence type="ECO:0000313" key="11">
    <source>
        <dbReference type="EMBL" id="KAJ9590616.1"/>
    </source>
</evidence>
<gene>
    <name evidence="11" type="ORF">L9F63_016386</name>
</gene>
<feature type="transmembrane region" description="Helical" evidence="10">
    <location>
        <begin position="112"/>
        <end position="142"/>
    </location>
</feature>
<dbReference type="GO" id="GO:0005886">
    <property type="term" value="C:plasma membrane"/>
    <property type="evidence" value="ECO:0007669"/>
    <property type="project" value="UniProtKB-SubCell"/>
</dbReference>
<evidence type="ECO:0000256" key="6">
    <source>
        <dbReference type="ARBA" id="ARBA00022989"/>
    </source>
</evidence>
<dbReference type="Pfam" id="PF02949">
    <property type="entry name" value="7tm_6"/>
    <property type="match status" value="1"/>
</dbReference>
<reference evidence="11" key="2">
    <citation type="submission" date="2023-05" db="EMBL/GenBank/DDBJ databases">
        <authorList>
            <person name="Fouks B."/>
        </authorList>
    </citation>
    <scope>NUCLEOTIDE SEQUENCE</scope>
    <source>
        <strain evidence="11">Stay&amp;Tobe</strain>
        <tissue evidence="11">Testes</tissue>
    </source>
</reference>
<sequence length="353" mass="40821">MGVEDNDIELKTRNCMKLCVNLLEISGIWYSGEAKSIARHLYNKFVVILAFVWAFCIYAKLYTSRDDFDELLDASPLLTAPTDSNNTTEIVRPLPIKVWMPFDQMVSPYYEFAYVFTTFCCLMFGGIIVTADVLFFVVMIYVTGQFTLLNDSLTNMKANVYKMFSNDHKNGDSFVIKREKSAEKVDQNISMAQLKIIHLEAEKYLRNCIKHHQSLIEKYSFNDLWSTYFFVECLTASVLICFLGFKAMTMDMDINLIKMLVYLLTVIFQLALQCAYGSNLMTESESVYNAVYSSDWYNQSNQYKQFARMMIMHAQKPVKIMAGRFGVMSLPLFAGMMRSSYSYIALLRQMQEE</sequence>
<feature type="transmembrane region" description="Helical" evidence="10">
    <location>
        <begin position="260"/>
        <end position="278"/>
    </location>
</feature>
<feature type="transmembrane region" description="Helical" evidence="10">
    <location>
        <begin position="325"/>
        <end position="347"/>
    </location>
</feature>
<evidence type="ECO:0000256" key="2">
    <source>
        <dbReference type="ARBA" id="ARBA00022475"/>
    </source>
</evidence>
<proteinExistence type="inferred from homology"/>
<keyword evidence="6 10" id="KW-1133">Transmembrane helix</keyword>
<dbReference type="InterPro" id="IPR004117">
    <property type="entry name" value="7tm6_olfct_rcpt"/>
</dbReference>
<evidence type="ECO:0000313" key="12">
    <source>
        <dbReference type="Proteomes" id="UP001233999"/>
    </source>
</evidence>
<keyword evidence="12" id="KW-1185">Reference proteome</keyword>
<evidence type="ECO:0000256" key="3">
    <source>
        <dbReference type="ARBA" id="ARBA00022606"/>
    </source>
</evidence>
<evidence type="ECO:0000256" key="1">
    <source>
        <dbReference type="ARBA" id="ARBA00004651"/>
    </source>
</evidence>
<feature type="transmembrane region" description="Helical" evidence="10">
    <location>
        <begin position="41"/>
        <end position="59"/>
    </location>
</feature>
<evidence type="ECO:0000256" key="4">
    <source>
        <dbReference type="ARBA" id="ARBA00022692"/>
    </source>
</evidence>
<keyword evidence="9 10" id="KW-0807">Transducer</keyword>
<evidence type="ECO:0000256" key="9">
    <source>
        <dbReference type="ARBA" id="ARBA00023224"/>
    </source>
</evidence>
<accession>A0AAD8A1F6</accession>
<dbReference type="PANTHER" id="PTHR21137">
    <property type="entry name" value="ODORANT RECEPTOR"/>
    <property type="match status" value="1"/>
</dbReference>
<dbReference type="GO" id="GO:0005549">
    <property type="term" value="F:odorant binding"/>
    <property type="evidence" value="ECO:0007669"/>
    <property type="project" value="InterPro"/>
</dbReference>
<dbReference type="Proteomes" id="UP001233999">
    <property type="component" value="Unassembled WGS sequence"/>
</dbReference>
<dbReference type="GO" id="GO:0007165">
    <property type="term" value="P:signal transduction"/>
    <property type="evidence" value="ECO:0007669"/>
    <property type="project" value="UniProtKB-KW"/>
</dbReference>
<comment type="caution">
    <text evidence="10">Lacks conserved residue(s) required for the propagation of feature annotation.</text>
</comment>
<comment type="subcellular location">
    <subcellularLocation>
        <location evidence="1 10">Cell membrane</location>
        <topology evidence="1 10">Multi-pass membrane protein</topology>
    </subcellularLocation>
</comment>
<keyword evidence="7 10" id="KW-0472">Membrane</keyword>
<comment type="caution">
    <text evidence="11">The sequence shown here is derived from an EMBL/GenBank/DDBJ whole genome shotgun (WGS) entry which is preliminary data.</text>
</comment>
<comment type="similarity">
    <text evidence="10">Belongs to the insect chemoreceptor superfamily. Heteromeric odorant receptor channel (TC 1.A.69) family.</text>
</comment>
<evidence type="ECO:0000256" key="7">
    <source>
        <dbReference type="ARBA" id="ARBA00023136"/>
    </source>
</evidence>
<evidence type="ECO:0000256" key="5">
    <source>
        <dbReference type="ARBA" id="ARBA00022725"/>
    </source>
</evidence>
<evidence type="ECO:0000256" key="8">
    <source>
        <dbReference type="ARBA" id="ARBA00023170"/>
    </source>
</evidence>
<feature type="transmembrane region" description="Helical" evidence="10">
    <location>
        <begin position="228"/>
        <end position="248"/>
    </location>
</feature>
<dbReference type="PANTHER" id="PTHR21137:SF35">
    <property type="entry name" value="ODORANT RECEPTOR 19A-RELATED"/>
    <property type="match status" value="1"/>
</dbReference>
<keyword evidence="2" id="KW-1003">Cell membrane</keyword>
<dbReference type="AlphaFoldDB" id="A0AAD8A1F6"/>
<protein>
    <recommendedName>
        <fullName evidence="10">Odorant receptor</fullName>
    </recommendedName>
</protein>
<organism evidence="11 12">
    <name type="scientific">Diploptera punctata</name>
    <name type="common">Pacific beetle cockroach</name>
    <dbReference type="NCBI Taxonomy" id="6984"/>
    <lineage>
        <taxon>Eukaryota</taxon>
        <taxon>Metazoa</taxon>
        <taxon>Ecdysozoa</taxon>
        <taxon>Arthropoda</taxon>
        <taxon>Hexapoda</taxon>
        <taxon>Insecta</taxon>
        <taxon>Pterygota</taxon>
        <taxon>Neoptera</taxon>
        <taxon>Polyneoptera</taxon>
        <taxon>Dictyoptera</taxon>
        <taxon>Blattodea</taxon>
        <taxon>Blaberoidea</taxon>
        <taxon>Blaberidae</taxon>
        <taxon>Diplopterinae</taxon>
        <taxon>Diploptera</taxon>
    </lineage>
</organism>